<accession>A0A1H4FQL7</accession>
<keyword evidence="1" id="KW-0472">Membrane</keyword>
<keyword evidence="1" id="KW-1133">Transmembrane helix</keyword>
<reference evidence="5" key="1">
    <citation type="submission" date="2016-10" db="EMBL/GenBank/DDBJ databases">
        <authorList>
            <person name="Varghese N."/>
            <person name="Submissions S."/>
        </authorList>
    </citation>
    <scope>NUCLEOTIDE SEQUENCE [LARGE SCALE GENOMIC DNA]</scope>
    <source>
        <strain evidence="5">DSM 11526</strain>
    </source>
</reference>
<dbReference type="EMBL" id="FNRJ01000012">
    <property type="protein sequence ID" value="SEA99673.1"/>
    <property type="molecule type" value="Genomic_DNA"/>
</dbReference>
<evidence type="ECO:0000313" key="4">
    <source>
        <dbReference type="EMBL" id="SEA99673.1"/>
    </source>
</evidence>
<dbReference type="CDD" id="cd06225">
    <property type="entry name" value="HAMP"/>
    <property type="match status" value="1"/>
</dbReference>
<dbReference type="PROSITE" id="PS50885">
    <property type="entry name" value="HAMP"/>
    <property type="match status" value="1"/>
</dbReference>
<proteinExistence type="predicted"/>
<dbReference type="InterPro" id="IPR052163">
    <property type="entry name" value="DGC-Regulatory_Protein"/>
</dbReference>
<feature type="domain" description="GGDEF" evidence="3">
    <location>
        <begin position="280"/>
        <end position="414"/>
    </location>
</feature>
<dbReference type="SUPFAM" id="SSF55073">
    <property type="entry name" value="Nucleotide cyclase"/>
    <property type="match status" value="1"/>
</dbReference>
<sequence length="419" mass="46483">MSENTTVNYGKVVTLRRLMHKAQIRSNVVGIITSGTILTILGLYALVNLADHNQNLVSRVLSYTLEAAVVFKDEDAIREGIDLVAETERLSGVVVLDEQGRSLYEWDTAGATKWGQIERQVLGFILDQPRVVPVRHNGKHVGELKIYTDGTVFFIFLLCGVLAVFLSLLISTVGANIEGGRIHTFICKSVKDLANIARKIARERSFELRAPLSSIYEIRELAEDLNILLDEIEIWEGHLQKENTSLSYKANHDPLTGVSNRASFETFLSQQVDSFLDEGGKFALLYIDGYRFKSINDTYGHAAGDAVLVATAKRLGSLIREQDRLARLGGDEFAIVIQPLQHGQDLEAIVKKMVDSMSHPIALDNGEQVPFALTIGAVVFPQHGETPKDLMQAADEAMYAAKKDGKNYYIREFFKGGEV</sequence>
<keyword evidence="1" id="KW-0812">Transmembrane</keyword>
<dbReference type="CDD" id="cd01949">
    <property type="entry name" value="GGDEF"/>
    <property type="match status" value="1"/>
</dbReference>
<dbReference type="GO" id="GO:0007165">
    <property type="term" value="P:signal transduction"/>
    <property type="evidence" value="ECO:0007669"/>
    <property type="project" value="InterPro"/>
</dbReference>
<feature type="domain" description="HAMP" evidence="2">
    <location>
        <begin position="184"/>
        <end position="237"/>
    </location>
</feature>
<dbReference type="AlphaFoldDB" id="A0A1H4FQL7"/>
<dbReference type="Pfam" id="PF00990">
    <property type="entry name" value="GGDEF"/>
    <property type="match status" value="1"/>
</dbReference>
<dbReference type="Gene3D" id="3.30.70.270">
    <property type="match status" value="1"/>
</dbReference>
<dbReference type="Proteomes" id="UP000242469">
    <property type="component" value="Unassembled WGS sequence"/>
</dbReference>
<dbReference type="InterPro" id="IPR033417">
    <property type="entry name" value="CHASE8"/>
</dbReference>
<protein>
    <submittedName>
        <fullName evidence="4">Diguanylate cyclase (GGDEF) domain-containing protein</fullName>
    </submittedName>
</protein>
<organism evidence="4 5">
    <name type="scientific">Marinobacterium iners DSM 11526</name>
    <dbReference type="NCBI Taxonomy" id="1122198"/>
    <lineage>
        <taxon>Bacteria</taxon>
        <taxon>Pseudomonadati</taxon>
        <taxon>Pseudomonadota</taxon>
        <taxon>Gammaproteobacteria</taxon>
        <taxon>Oceanospirillales</taxon>
        <taxon>Oceanospirillaceae</taxon>
        <taxon>Marinobacterium</taxon>
    </lineage>
</organism>
<evidence type="ECO:0000259" key="3">
    <source>
        <dbReference type="PROSITE" id="PS50887"/>
    </source>
</evidence>
<dbReference type="STRING" id="1122198.SAMN02745729_11268"/>
<dbReference type="PROSITE" id="PS50887">
    <property type="entry name" value="GGDEF"/>
    <property type="match status" value="1"/>
</dbReference>
<evidence type="ECO:0000256" key="1">
    <source>
        <dbReference type="SAM" id="Phobius"/>
    </source>
</evidence>
<dbReference type="InterPro" id="IPR000160">
    <property type="entry name" value="GGDEF_dom"/>
</dbReference>
<evidence type="ECO:0000259" key="2">
    <source>
        <dbReference type="PROSITE" id="PS50885"/>
    </source>
</evidence>
<keyword evidence="5" id="KW-1185">Reference proteome</keyword>
<dbReference type="Pfam" id="PF17152">
    <property type="entry name" value="CHASE8"/>
    <property type="match status" value="1"/>
</dbReference>
<dbReference type="OrthoDB" id="9803824at2"/>
<dbReference type="SMART" id="SM00267">
    <property type="entry name" value="GGDEF"/>
    <property type="match status" value="1"/>
</dbReference>
<dbReference type="NCBIfam" id="TIGR00254">
    <property type="entry name" value="GGDEF"/>
    <property type="match status" value="1"/>
</dbReference>
<feature type="transmembrane region" description="Helical" evidence="1">
    <location>
        <begin position="152"/>
        <end position="175"/>
    </location>
</feature>
<gene>
    <name evidence="4" type="ORF">SAMN02745729_11268</name>
</gene>
<dbReference type="PANTHER" id="PTHR46663:SF2">
    <property type="entry name" value="GGDEF DOMAIN-CONTAINING PROTEIN"/>
    <property type="match status" value="1"/>
</dbReference>
<dbReference type="GO" id="GO:0016020">
    <property type="term" value="C:membrane"/>
    <property type="evidence" value="ECO:0007669"/>
    <property type="project" value="InterPro"/>
</dbReference>
<dbReference type="InterPro" id="IPR003660">
    <property type="entry name" value="HAMP_dom"/>
</dbReference>
<dbReference type="PANTHER" id="PTHR46663">
    <property type="entry name" value="DIGUANYLATE CYCLASE DGCT-RELATED"/>
    <property type="match status" value="1"/>
</dbReference>
<dbReference type="InterPro" id="IPR029787">
    <property type="entry name" value="Nucleotide_cyclase"/>
</dbReference>
<dbReference type="InterPro" id="IPR043128">
    <property type="entry name" value="Rev_trsase/Diguanyl_cyclase"/>
</dbReference>
<dbReference type="RefSeq" id="WP_091827209.1">
    <property type="nucleotide sequence ID" value="NZ_FNRJ01000012.1"/>
</dbReference>
<feature type="transmembrane region" description="Helical" evidence="1">
    <location>
        <begin position="26"/>
        <end position="47"/>
    </location>
</feature>
<name>A0A1H4FQL7_9GAMM</name>
<evidence type="ECO:0000313" key="5">
    <source>
        <dbReference type="Proteomes" id="UP000242469"/>
    </source>
</evidence>